<comment type="caution">
    <text evidence="2">The sequence shown here is derived from an EMBL/GenBank/DDBJ whole genome shotgun (WGS) entry which is preliminary data.</text>
</comment>
<gene>
    <name evidence="2" type="ORF">GRJ2_001207400</name>
</gene>
<sequence>MTPILTYRPSKPKGLRSENQHTKGDVSNRFNHHITNIGQLKITKPVHFQFFRKRKNRRQQLSMTRKEEGDSRCHEETSSRSMMSIIIKEEVMINPEYGQACAHITREAVLGMIVAHTKKMYLDLLQRRRSHRLPERNNTEPSF</sequence>
<feature type="compositionally biased region" description="Basic and acidic residues" evidence="1">
    <location>
        <begin position="15"/>
        <end position="25"/>
    </location>
</feature>
<reference evidence="2 3" key="1">
    <citation type="submission" date="2024-06" db="EMBL/GenBank/DDBJ databases">
        <title>The draft genome of Grus japonensis, version 3.</title>
        <authorList>
            <person name="Nabeshima K."/>
            <person name="Suzuki S."/>
            <person name="Onuma M."/>
        </authorList>
    </citation>
    <scope>NUCLEOTIDE SEQUENCE [LARGE SCALE GENOMIC DNA]</scope>
    <source>
        <strain evidence="2 3">451A</strain>
    </source>
</reference>
<dbReference type="EMBL" id="BAAFJT010000003">
    <property type="protein sequence ID" value="GAB0187421.1"/>
    <property type="molecule type" value="Genomic_DNA"/>
</dbReference>
<evidence type="ECO:0000313" key="2">
    <source>
        <dbReference type="EMBL" id="GAB0187421.1"/>
    </source>
</evidence>
<protein>
    <submittedName>
        <fullName evidence="2">Uncharacterized protein</fullName>
    </submittedName>
</protein>
<evidence type="ECO:0000256" key="1">
    <source>
        <dbReference type="SAM" id="MobiDB-lite"/>
    </source>
</evidence>
<accession>A0ABC9WPQ0</accession>
<proteinExistence type="predicted"/>
<organism evidence="2 3">
    <name type="scientific">Grus japonensis</name>
    <name type="common">Japanese crane</name>
    <name type="synonym">Red-crowned crane</name>
    <dbReference type="NCBI Taxonomy" id="30415"/>
    <lineage>
        <taxon>Eukaryota</taxon>
        <taxon>Metazoa</taxon>
        <taxon>Chordata</taxon>
        <taxon>Craniata</taxon>
        <taxon>Vertebrata</taxon>
        <taxon>Euteleostomi</taxon>
        <taxon>Archelosauria</taxon>
        <taxon>Archosauria</taxon>
        <taxon>Dinosauria</taxon>
        <taxon>Saurischia</taxon>
        <taxon>Theropoda</taxon>
        <taxon>Coelurosauria</taxon>
        <taxon>Aves</taxon>
        <taxon>Neognathae</taxon>
        <taxon>Neoaves</taxon>
        <taxon>Gruiformes</taxon>
        <taxon>Gruidae</taxon>
        <taxon>Grus</taxon>
    </lineage>
</organism>
<dbReference type="AlphaFoldDB" id="A0ABC9WPQ0"/>
<feature type="region of interest" description="Disordered" evidence="1">
    <location>
        <begin position="1"/>
        <end position="25"/>
    </location>
</feature>
<feature type="region of interest" description="Disordered" evidence="1">
    <location>
        <begin position="55"/>
        <end position="79"/>
    </location>
</feature>
<name>A0ABC9WPQ0_GRUJA</name>
<keyword evidence="3" id="KW-1185">Reference proteome</keyword>
<dbReference type="Proteomes" id="UP001623348">
    <property type="component" value="Unassembled WGS sequence"/>
</dbReference>
<evidence type="ECO:0000313" key="3">
    <source>
        <dbReference type="Proteomes" id="UP001623348"/>
    </source>
</evidence>
<feature type="compositionally biased region" description="Basic and acidic residues" evidence="1">
    <location>
        <begin position="64"/>
        <end position="78"/>
    </location>
</feature>